<dbReference type="InterPro" id="IPR050572">
    <property type="entry name" value="Fe-S_Ferredoxin"/>
</dbReference>
<dbReference type="GeneID" id="300178135"/>
<keyword evidence="4" id="KW-0408">Iron</keyword>
<dbReference type="PANTHER" id="PTHR43687:SF1">
    <property type="entry name" value="FERREDOXIN III"/>
    <property type="match status" value="1"/>
</dbReference>
<feature type="domain" description="4Fe-4S ferredoxin-type" evidence="6">
    <location>
        <begin position="140"/>
        <end position="169"/>
    </location>
</feature>
<dbReference type="OrthoDB" id="9808559at2"/>
<dbReference type="PROSITE" id="PS51379">
    <property type="entry name" value="4FE4S_FER_2"/>
    <property type="match status" value="3"/>
</dbReference>
<comment type="caution">
    <text evidence="7">The sequence shown here is derived from an EMBL/GenBank/DDBJ whole genome shotgun (WGS) entry which is preliminary data.</text>
</comment>
<dbReference type="NCBIfam" id="TIGR00402">
    <property type="entry name" value="napF"/>
    <property type="match status" value="1"/>
</dbReference>
<evidence type="ECO:0000256" key="5">
    <source>
        <dbReference type="ARBA" id="ARBA00023014"/>
    </source>
</evidence>
<dbReference type="Pfam" id="PF12800">
    <property type="entry name" value="Fer4_4"/>
    <property type="match status" value="1"/>
</dbReference>
<feature type="domain" description="4Fe-4S ferredoxin-type" evidence="6">
    <location>
        <begin position="72"/>
        <end position="101"/>
    </location>
</feature>
<keyword evidence="1" id="KW-0004">4Fe-4S</keyword>
<evidence type="ECO:0000256" key="2">
    <source>
        <dbReference type="ARBA" id="ARBA00022723"/>
    </source>
</evidence>
<keyword evidence="8" id="KW-1185">Reference proteome</keyword>
<dbReference type="SUPFAM" id="SSF54862">
    <property type="entry name" value="4Fe-4S ferredoxins"/>
    <property type="match status" value="1"/>
</dbReference>
<proteinExistence type="predicted"/>
<keyword evidence="2" id="KW-0479">Metal-binding</keyword>
<protein>
    <submittedName>
        <fullName evidence="7">Ferredoxin-type protein NapF</fullName>
    </submittedName>
</protein>
<feature type="domain" description="4Fe-4S ferredoxin-type" evidence="6">
    <location>
        <begin position="37"/>
        <end position="70"/>
    </location>
</feature>
<sequence>MPEQINSNRRGFLTRLSKPVKAAASYEEKSLRLHARPPRAVDEVLFERLCDGCGLCEKACPNSVIEMLEGSALLNLDYNSCSMCNKCTEVCPTGALHQTVTPYIDLKPSFADSCNNYMQMDCNACQTACSVGAIHIEAGELPTVVQNKCNGCGECRSACYIGSVTLNLIQQ</sequence>
<dbReference type="GO" id="GO:0051539">
    <property type="term" value="F:4 iron, 4 sulfur cluster binding"/>
    <property type="evidence" value="ECO:0007669"/>
    <property type="project" value="UniProtKB-KW"/>
</dbReference>
<dbReference type="Pfam" id="PF12838">
    <property type="entry name" value="Fer4_7"/>
    <property type="match status" value="1"/>
</dbReference>
<dbReference type="Gene3D" id="3.30.70.20">
    <property type="match status" value="2"/>
</dbReference>
<name>A0A109DA30_9VIBR</name>
<dbReference type="RefSeq" id="WP_060467478.1">
    <property type="nucleotide sequence ID" value="NZ_AP025514.1"/>
</dbReference>
<evidence type="ECO:0000313" key="8">
    <source>
        <dbReference type="Proteomes" id="UP000057389"/>
    </source>
</evidence>
<dbReference type="InterPro" id="IPR017896">
    <property type="entry name" value="4Fe4S_Fe-S-bd"/>
</dbReference>
<organism evidence="7 8">
    <name type="scientific">Vibrio toranzoniae</name>
    <dbReference type="NCBI Taxonomy" id="1194427"/>
    <lineage>
        <taxon>Bacteria</taxon>
        <taxon>Pseudomonadati</taxon>
        <taxon>Pseudomonadota</taxon>
        <taxon>Gammaproteobacteria</taxon>
        <taxon>Vibrionales</taxon>
        <taxon>Vibrionaceae</taxon>
        <taxon>Vibrio</taxon>
    </lineage>
</organism>
<evidence type="ECO:0000313" key="7">
    <source>
        <dbReference type="EMBL" id="KWU01648.1"/>
    </source>
</evidence>
<dbReference type="AlphaFoldDB" id="A0A109DA30"/>
<keyword evidence="5" id="KW-0411">Iron-sulfur</keyword>
<dbReference type="PROSITE" id="PS00198">
    <property type="entry name" value="4FE4S_FER_1"/>
    <property type="match status" value="2"/>
</dbReference>
<keyword evidence="3" id="KW-0677">Repeat</keyword>
<dbReference type="EMBL" id="LMXU01000009">
    <property type="protein sequence ID" value="KWU01648.1"/>
    <property type="molecule type" value="Genomic_DNA"/>
</dbReference>
<dbReference type="InterPro" id="IPR017900">
    <property type="entry name" value="4Fe4S_Fe_S_CS"/>
</dbReference>
<accession>A0A109DA30</accession>
<dbReference type="GO" id="GO:0046872">
    <property type="term" value="F:metal ion binding"/>
    <property type="evidence" value="ECO:0007669"/>
    <property type="project" value="UniProtKB-KW"/>
</dbReference>
<gene>
    <name evidence="7" type="ORF">APQ14_04065</name>
</gene>
<evidence type="ECO:0000256" key="1">
    <source>
        <dbReference type="ARBA" id="ARBA00022485"/>
    </source>
</evidence>
<evidence type="ECO:0000256" key="3">
    <source>
        <dbReference type="ARBA" id="ARBA00022737"/>
    </source>
</evidence>
<dbReference type="InterPro" id="IPR004496">
    <property type="entry name" value="NapF"/>
</dbReference>
<reference evidence="7 8" key="1">
    <citation type="submission" date="2015-11" db="EMBL/GenBank/DDBJ databases">
        <title>Draft WGS of Vibrio toranzoniae.</title>
        <authorList>
            <person name="Lasa A."/>
            <person name="Romalde J.L."/>
        </authorList>
    </citation>
    <scope>NUCLEOTIDE SEQUENCE [LARGE SCALE GENOMIC DNA]</scope>
    <source>
        <strain evidence="7 8">Vb 10.8</strain>
    </source>
</reference>
<dbReference type="Proteomes" id="UP000057389">
    <property type="component" value="Unassembled WGS sequence"/>
</dbReference>
<dbReference type="PANTHER" id="PTHR43687">
    <property type="entry name" value="ADENYLYLSULFATE REDUCTASE, BETA SUBUNIT"/>
    <property type="match status" value="1"/>
</dbReference>
<evidence type="ECO:0000256" key="4">
    <source>
        <dbReference type="ARBA" id="ARBA00023004"/>
    </source>
</evidence>
<evidence type="ECO:0000259" key="6">
    <source>
        <dbReference type="PROSITE" id="PS51379"/>
    </source>
</evidence>